<dbReference type="AlphaFoldDB" id="A0AAD6S7J5"/>
<organism evidence="1 2">
    <name type="scientific">Mycena alexandri</name>
    <dbReference type="NCBI Taxonomy" id="1745969"/>
    <lineage>
        <taxon>Eukaryota</taxon>
        <taxon>Fungi</taxon>
        <taxon>Dikarya</taxon>
        <taxon>Basidiomycota</taxon>
        <taxon>Agaricomycotina</taxon>
        <taxon>Agaricomycetes</taxon>
        <taxon>Agaricomycetidae</taxon>
        <taxon>Agaricales</taxon>
        <taxon>Marasmiineae</taxon>
        <taxon>Mycenaceae</taxon>
        <taxon>Mycena</taxon>
    </lineage>
</organism>
<reference evidence="1" key="1">
    <citation type="submission" date="2023-03" db="EMBL/GenBank/DDBJ databases">
        <title>Massive genome expansion in bonnet fungi (Mycena s.s.) driven by repeated elements and novel gene families across ecological guilds.</title>
        <authorList>
            <consortium name="Lawrence Berkeley National Laboratory"/>
            <person name="Harder C.B."/>
            <person name="Miyauchi S."/>
            <person name="Viragh M."/>
            <person name="Kuo A."/>
            <person name="Thoen E."/>
            <person name="Andreopoulos B."/>
            <person name="Lu D."/>
            <person name="Skrede I."/>
            <person name="Drula E."/>
            <person name="Henrissat B."/>
            <person name="Morin E."/>
            <person name="Kohler A."/>
            <person name="Barry K."/>
            <person name="LaButti K."/>
            <person name="Morin E."/>
            <person name="Salamov A."/>
            <person name="Lipzen A."/>
            <person name="Mereny Z."/>
            <person name="Hegedus B."/>
            <person name="Baldrian P."/>
            <person name="Stursova M."/>
            <person name="Weitz H."/>
            <person name="Taylor A."/>
            <person name="Grigoriev I.V."/>
            <person name="Nagy L.G."/>
            <person name="Martin F."/>
            <person name="Kauserud H."/>
        </authorList>
    </citation>
    <scope>NUCLEOTIDE SEQUENCE</scope>
    <source>
        <strain evidence="1">CBHHK200</strain>
    </source>
</reference>
<comment type="caution">
    <text evidence="1">The sequence shown here is derived from an EMBL/GenBank/DDBJ whole genome shotgun (WGS) entry which is preliminary data.</text>
</comment>
<proteinExistence type="predicted"/>
<evidence type="ECO:0000313" key="1">
    <source>
        <dbReference type="EMBL" id="KAJ7022319.1"/>
    </source>
</evidence>
<accession>A0AAD6S7J5</accession>
<protein>
    <submittedName>
        <fullName evidence="1">Uncharacterized protein</fullName>
    </submittedName>
</protein>
<feature type="non-terminal residue" evidence="1">
    <location>
        <position position="50"/>
    </location>
</feature>
<dbReference type="EMBL" id="JARJCM010000212">
    <property type="protein sequence ID" value="KAJ7022319.1"/>
    <property type="molecule type" value="Genomic_DNA"/>
</dbReference>
<evidence type="ECO:0000313" key="2">
    <source>
        <dbReference type="Proteomes" id="UP001218188"/>
    </source>
</evidence>
<name>A0AAD6S7J5_9AGAR</name>
<keyword evidence="2" id="KW-1185">Reference proteome</keyword>
<sequence length="50" mass="5743">MALGDDLAQELVDTILDFLHDDQKSLLSSSLIARKWVPATRYHVFERITL</sequence>
<dbReference type="Proteomes" id="UP001218188">
    <property type="component" value="Unassembled WGS sequence"/>
</dbReference>
<gene>
    <name evidence="1" type="ORF">C8F04DRAFT_971679</name>
</gene>